<dbReference type="SUPFAM" id="SSF101790">
    <property type="entry name" value="Aminomethyltransferase beta-barrel domain"/>
    <property type="match status" value="1"/>
</dbReference>
<sequence length="973" mass="105300">MASHDTSRLPSHPTHQFDPRHTVTLHFEGRDIPAHPGETVGSALFAAGIRAFSRSFKYHRPRGLFCVSGQCPNCLMNVNGTPNVRACTEPVRDKMWIKPQNAWPSLDFDLLSVNDRLSFLLPVGFYYKRFIRPRSLWPLYEGVLRHAAGLGQIDRTRHDAHEMRYEHTHRHTDVAVVGGGPAGMAAAIETAGAGARVVLIDDQPALGGHLRFQATPFNGEPGFEVGRRLAAEVSQTQNIEVLSSATAFGLYEGRLLGVSQGHRVIHVRARRIIIAAGAFERPLVFRDNDLPGVFLGGGVQRLIHLYGVPPGRSALVVSSNDAGLVVAGDLLSAGVHVEAIAEGRAEVPESDALAQVKAAGVPVLTSHTILEARGRGHVSGAVLVRTDSRGGVISGSERRLSCDLIALSVGYTPALALLHQGGCSVDHAPALGEIIAKDFPPDLFAAGQVNGLHDLSAILLDGQIAGLSAAQALGLGGPGASEALEGYRRDLQAREYDLRPQSASSPVVRGGTGKKFVCLCEDVTEKDLCDAIREGFDHIETLKRYSTVTMGPCQGRICAMASITIAARETNRSISETGATTSRPPFAPVPLGVLAGPMRHPAKRTPMHHRHVALGAKVIDLGGWDRPEVYTTSGHEYEAVRQRVGVIDVSTLGKLDVRGRDAGALLDRIYLNTMSGLRQGRVRYGAVCGDDGILLDDGTVTRLGRERFFLTTTTGNIEFMEQWLTWWAAAWKMSVFVTNLTSAYAAVNVAGPRVRDLLSKLTDLDLSTAAVPYMASARGQVAGVPALLLRIGFVGELGYEIHCPAECGEHLWDALMEAGRPLGIAPFGVEMQRVLRLEKRHLIVGQDTDALSNPFEADLGWMVHFDKPDFIGKRALLEVRKRGLRNRLVGLVMRDPDVVPEEGCQIVSGGKSVGRVTSARRSPHRGRGIGMAWVPAASAVEEEVIQIRLREREVAAQVTHRPFYDPDGVRLRM</sequence>
<dbReference type="PANTHER" id="PTHR43757:SF2">
    <property type="entry name" value="AMINOMETHYLTRANSFERASE, MITOCHONDRIAL"/>
    <property type="match status" value="1"/>
</dbReference>
<comment type="caution">
    <text evidence="8">The sequence shown here is derived from an EMBL/GenBank/DDBJ whole genome shotgun (WGS) entry which is preliminary data.</text>
</comment>
<dbReference type="PRINTS" id="PR00368">
    <property type="entry name" value="FADPNR"/>
</dbReference>
<dbReference type="InterPro" id="IPR027266">
    <property type="entry name" value="TrmE/GcvT-like"/>
</dbReference>
<evidence type="ECO:0000256" key="3">
    <source>
        <dbReference type="SAM" id="MobiDB-lite"/>
    </source>
</evidence>
<gene>
    <name evidence="8" type="ORF">A3F84_15665</name>
</gene>
<dbReference type="Pfam" id="PF13510">
    <property type="entry name" value="Fer2_4"/>
    <property type="match status" value="1"/>
</dbReference>
<dbReference type="Pfam" id="PF01571">
    <property type="entry name" value="GCV_T"/>
    <property type="match status" value="1"/>
</dbReference>
<dbReference type="InterPro" id="IPR042204">
    <property type="entry name" value="2Fe-2S-bd_N"/>
</dbReference>
<dbReference type="Pfam" id="PF17806">
    <property type="entry name" value="SO_alpha_A3"/>
    <property type="match status" value="1"/>
</dbReference>
<feature type="domain" description="GCVT N-terminal" evidence="4">
    <location>
        <begin position="607"/>
        <end position="867"/>
    </location>
</feature>
<dbReference type="PRINTS" id="PR00469">
    <property type="entry name" value="PNDRDTASEII"/>
</dbReference>
<dbReference type="PANTHER" id="PTHR43757">
    <property type="entry name" value="AMINOMETHYLTRANSFERASE"/>
    <property type="match status" value="1"/>
</dbReference>
<feature type="domain" description="SoxA A3" evidence="7">
    <location>
        <begin position="513"/>
        <end position="596"/>
    </location>
</feature>
<organism evidence="8 9">
    <name type="scientific">Handelsmanbacteria sp. (strain RIFCSPLOWO2_12_FULL_64_10)</name>
    <dbReference type="NCBI Taxonomy" id="1817868"/>
    <lineage>
        <taxon>Bacteria</taxon>
        <taxon>Candidatus Handelsmaniibacteriota</taxon>
    </lineage>
</organism>
<dbReference type="Proteomes" id="UP000178606">
    <property type="component" value="Unassembled WGS sequence"/>
</dbReference>
<dbReference type="GO" id="GO:0005829">
    <property type="term" value="C:cytosol"/>
    <property type="evidence" value="ECO:0007669"/>
    <property type="project" value="TreeGrafter"/>
</dbReference>
<proteinExistence type="inferred from homology"/>
<evidence type="ECO:0000256" key="2">
    <source>
        <dbReference type="ARBA" id="ARBA00023002"/>
    </source>
</evidence>
<evidence type="ECO:0000313" key="8">
    <source>
        <dbReference type="EMBL" id="OGG56505.1"/>
    </source>
</evidence>
<comment type="similarity">
    <text evidence="1">Belongs to the GcvT family.</text>
</comment>
<dbReference type="InterPro" id="IPR028896">
    <property type="entry name" value="GcvT/YgfZ/DmdA"/>
</dbReference>
<evidence type="ECO:0000259" key="6">
    <source>
        <dbReference type="Pfam" id="PF08669"/>
    </source>
</evidence>
<dbReference type="InterPro" id="IPR041117">
    <property type="entry name" value="SoxA_A3"/>
</dbReference>
<dbReference type="Gene3D" id="1.10.10.1100">
    <property type="entry name" value="BFD-like [2Fe-2S]-binding domain"/>
    <property type="match status" value="1"/>
</dbReference>
<evidence type="ECO:0000259" key="7">
    <source>
        <dbReference type="Pfam" id="PF17806"/>
    </source>
</evidence>
<dbReference type="InterPro" id="IPR036188">
    <property type="entry name" value="FAD/NAD-bd_sf"/>
</dbReference>
<dbReference type="EMBL" id="MFKF01000029">
    <property type="protein sequence ID" value="OGG56505.1"/>
    <property type="molecule type" value="Genomic_DNA"/>
</dbReference>
<dbReference type="InterPro" id="IPR006222">
    <property type="entry name" value="GCVT_N"/>
</dbReference>
<feature type="region of interest" description="Disordered" evidence="3">
    <location>
        <begin position="1"/>
        <end position="20"/>
    </location>
</feature>
<dbReference type="Pfam" id="PF07992">
    <property type="entry name" value="Pyr_redox_2"/>
    <property type="match status" value="1"/>
</dbReference>
<dbReference type="Pfam" id="PF08669">
    <property type="entry name" value="GCV_T_C"/>
    <property type="match status" value="1"/>
</dbReference>
<dbReference type="Gene3D" id="3.50.50.60">
    <property type="entry name" value="FAD/NAD(P)-binding domain"/>
    <property type="match status" value="1"/>
</dbReference>
<name>A0A1F6D561_HANXR</name>
<evidence type="ECO:0000259" key="5">
    <source>
        <dbReference type="Pfam" id="PF07992"/>
    </source>
</evidence>
<protein>
    <recommendedName>
        <fullName evidence="10">Aminomethyltransferase</fullName>
    </recommendedName>
</protein>
<dbReference type="Gene3D" id="3.30.1360.120">
    <property type="entry name" value="Probable tRNA modification gtpase trme, domain 1"/>
    <property type="match status" value="1"/>
</dbReference>
<feature type="domain" description="FAD/NAD(P)-binding" evidence="5">
    <location>
        <begin position="173"/>
        <end position="450"/>
    </location>
</feature>
<accession>A0A1F6D561</accession>
<evidence type="ECO:0000256" key="1">
    <source>
        <dbReference type="ARBA" id="ARBA00008609"/>
    </source>
</evidence>
<dbReference type="SUPFAM" id="SSF103025">
    <property type="entry name" value="Folate-binding domain"/>
    <property type="match status" value="1"/>
</dbReference>
<feature type="domain" description="Aminomethyltransferase C-terminal" evidence="6">
    <location>
        <begin position="887"/>
        <end position="965"/>
    </location>
</feature>
<reference evidence="8 9" key="1">
    <citation type="journal article" date="2016" name="Nat. Commun.">
        <title>Thousands of microbial genomes shed light on interconnected biogeochemical processes in an aquifer system.</title>
        <authorList>
            <person name="Anantharaman K."/>
            <person name="Brown C.T."/>
            <person name="Hug L.A."/>
            <person name="Sharon I."/>
            <person name="Castelle C.J."/>
            <person name="Probst A.J."/>
            <person name="Thomas B.C."/>
            <person name="Singh A."/>
            <person name="Wilkins M.J."/>
            <person name="Karaoz U."/>
            <person name="Brodie E.L."/>
            <person name="Williams K.H."/>
            <person name="Hubbard S.S."/>
            <person name="Banfield J.F."/>
        </authorList>
    </citation>
    <scope>NUCLEOTIDE SEQUENCE [LARGE SCALE GENOMIC DNA]</scope>
    <source>
        <strain evidence="9">RIFCSPLOWO2_12_FULL_64_10</strain>
    </source>
</reference>
<dbReference type="Gene3D" id="3.10.20.440">
    <property type="entry name" value="2Fe-2S iron-sulphur cluster binding domain, sarcosine oxidase, alpha subunit, N-terminal domain"/>
    <property type="match status" value="1"/>
</dbReference>
<evidence type="ECO:0000313" key="9">
    <source>
        <dbReference type="Proteomes" id="UP000178606"/>
    </source>
</evidence>
<dbReference type="GO" id="GO:0016491">
    <property type="term" value="F:oxidoreductase activity"/>
    <property type="evidence" value="ECO:0007669"/>
    <property type="project" value="UniProtKB-KW"/>
</dbReference>
<evidence type="ECO:0000259" key="4">
    <source>
        <dbReference type="Pfam" id="PF01571"/>
    </source>
</evidence>
<dbReference type="InterPro" id="IPR029043">
    <property type="entry name" value="GcvT/YgfZ_C"/>
</dbReference>
<dbReference type="GO" id="GO:0051536">
    <property type="term" value="F:iron-sulfur cluster binding"/>
    <property type="evidence" value="ECO:0007669"/>
    <property type="project" value="InterPro"/>
</dbReference>
<dbReference type="InterPro" id="IPR013977">
    <property type="entry name" value="GcvT_C"/>
</dbReference>
<dbReference type="SUPFAM" id="SSF51905">
    <property type="entry name" value="FAD/NAD(P)-binding domain"/>
    <property type="match status" value="1"/>
</dbReference>
<dbReference type="InterPro" id="IPR023753">
    <property type="entry name" value="FAD/NAD-binding_dom"/>
</dbReference>
<dbReference type="InterPro" id="IPR036010">
    <property type="entry name" value="2Fe-2S_ferredoxin-like_sf"/>
</dbReference>
<dbReference type="SUPFAM" id="SSF54292">
    <property type="entry name" value="2Fe-2S ferredoxin-like"/>
    <property type="match status" value="1"/>
</dbReference>
<keyword evidence="2" id="KW-0560">Oxidoreductase</keyword>
<evidence type="ECO:0008006" key="10">
    <source>
        <dbReference type="Google" id="ProtNLM"/>
    </source>
</evidence>
<dbReference type="InterPro" id="IPR041854">
    <property type="entry name" value="BFD-like_2Fe2S-bd_dom_sf"/>
</dbReference>
<dbReference type="AlphaFoldDB" id="A0A1F6D561"/>